<feature type="region of interest" description="Disordered" evidence="1">
    <location>
        <begin position="27"/>
        <end position="102"/>
    </location>
</feature>
<organism evidence="2 3">
    <name type="scientific">Hydnum rufescens UP504</name>
    <dbReference type="NCBI Taxonomy" id="1448309"/>
    <lineage>
        <taxon>Eukaryota</taxon>
        <taxon>Fungi</taxon>
        <taxon>Dikarya</taxon>
        <taxon>Basidiomycota</taxon>
        <taxon>Agaricomycotina</taxon>
        <taxon>Agaricomycetes</taxon>
        <taxon>Cantharellales</taxon>
        <taxon>Hydnaceae</taxon>
        <taxon>Hydnum</taxon>
    </lineage>
</organism>
<feature type="region of interest" description="Disordered" evidence="1">
    <location>
        <begin position="255"/>
        <end position="274"/>
    </location>
</feature>
<evidence type="ECO:0000256" key="1">
    <source>
        <dbReference type="SAM" id="MobiDB-lite"/>
    </source>
</evidence>
<evidence type="ECO:0000313" key="2">
    <source>
        <dbReference type="EMBL" id="KAF9519991.1"/>
    </source>
</evidence>
<dbReference type="EMBL" id="MU128914">
    <property type="protein sequence ID" value="KAF9519991.1"/>
    <property type="molecule type" value="Genomic_DNA"/>
</dbReference>
<name>A0A9P6BBZ7_9AGAM</name>
<proteinExistence type="predicted"/>
<keyword evidence="3" id="KW-1185">Reference proteome</keyword>
<dbReference type="Proteomes" id="UP000886523">
    <property type="component" value="Unassembled WGS sequence"/>
</dbReference>
<gene>
    <name evidence="2" type="ORF">BS47DRAFT_1370536</name>
</gene>
<sequence length="274" mass="31480">MHGLKRGWTESLVKVDEDEILARSLQNDGHFDEPGDGHPSDSGEDTVGLETDQNIPSTSLKHAPGLPFSPGFRRVPPNPRPTGPWPHSTSPSISDRLDATPSTIPPQPPLLLVHYSVRLGFLNIPFMIYDFFNERKNMRNGPDTDLTFDLETEANYGRSYRDTPKIIENARKGYYSELPAKLKVARTLARNEREPTKDEMNYPPPTEVELRAQRLKKEKRWREDENAFMWLKEGTDVKWDPRFEGALDIFRDPTEEEVRNVSPIPKDEEWATEK</sequence>
<accession>A0A9P6BBZ7</accession>
<dbReference type="AlphaFoldDB" id="A0A9P6BBZ7"/>
<dbReference type="OrthoDB" id="5598305at2759"/>
<feature type="compositionally biased region" description="Basic and acidic residues" evidence="1">
    <location>
        <begin position="29"/>
        <end position="41"/>
    </location>
</feature>
<reference evidence="2" key="1">
    <citation type="journal article" date="2020" name="Nat. Commun.">
        <title>Large-scale genome sequencing of mycorrhizal fungi provides insights into the early evolution of symbiotic traits.</title>
        <authorList>
            <person name="Miyauchi S."/>
            <person name="Kiss E."/>
            <person name="Kuo A."/>
            <person name="Drula E."/>
            <person name="Kohler A."/>
            <person name="Sanchez-Garcia M."/>
            <person name="Morin E."/>
            <person name="Andreopoulos B."/>
            <person name="Barry K.W."/>
            <person name="Bonito G."/>
            <person name="Buee M."/>
            <person name="Carver A."/>
            <person name="Chen C."/>
            <person name="Cichocki N."/>
            <person name="Clum A."/>
            <person name="Culley D."/>
            <person name="Crous P.W."/>
            <person name="Fauchery L."/>
            <person name="Girlanda M."/>
            <person name="Hayes R.D."/>
            <person name="Keri Z."/>
            <person name="LaButti K."/>
            <person name="Lipzen A."/>
            <person name="Lombard V."/>
            <person name="Magnuson J."/>
            <person name="Maillard F."/>
            <person name="Murat C."/>
            <person name="Nolan M."/>
            <person name="Ohm R.A."/>
            <person name="Pangilinan J."/>
            <person name="Pereira M.F."/>
            <person name="Perotto S."/>
            <person name="Peter M."/>
            <person name="Pfister S."/>
            <person name="Riley R."/>
            <person name="Sitrit Y."/>
            <person name="Stielow J.B."/>
            <person name="Szollosi G."/>
            <person name="Zifcakova L."/>
            <person name="Stursova M."/>
            <person name="Spatafora J.W."/>
            <person name="Tedersoo L."/>
            <person name="Vaario L.M."/>
            <person name="Yamada A."/>
            <person name="Yan M."/>
            <person name="Wang P."/>
            <person name="Xu J."/>
            <person name="Bruns T."/>
            <person name="Baldrian P."/>
            <person name="Vilgalys R."/>
            <person name="Dunand C."/>
            <person name="Henrissat B."/>
            <person name="Grigoriev I.V."/>
            <person name="Hibbett D."/>
            <person name="Nagy L.G."/>
            <person name="Martin F.M."/>
        </authorList>
    </citation>
    <scope>NUCLEOTIDE SEQUENCE</scope>
    <source>
        <strain evidence="2">UP504</strain>
    </source>
</reference>
<feature type="compositionally biased region" description="Polar residues" evidence="1">
    <location>
        <begin position="51"/>
        <end position="60"/>
    </location>
</feature>
<evidence type="ECO:0000313" key="3">
    <source>
        <dbReference type="Proteomes" id="UP000886523"/>
    </source>
</evidence>
<comment type="caution">
    <text evidence="2">The sequence shown here is derived from an EMBL/GenBank/DDBJ whole genome shotgun (WGS) entry which is preliminary data.</text>
</comment>
<protein>
    <submittedName>
        <fullName evidence="2">Uncharacterized protein</fullName>
    </submittedName>
</protein>